<evidence type="ECO:0000256" key="4">
    <source>
        <dbReference type="ARBA" id="ARBA00022889"/>
    </source>
</evidence>
<evidence type="ECO:0000256" key="6">
    <source>
        <dbReference type="ARBA" id="ARBA00023180"/>
    </source>
</evidence>
<accession>A0A3Q2PW01</accession>
<keyword evidence="3" id="KW-0732">Signal</keyword>
<organism evidence="7 8">
    <name type="scientific">Fundulus heteroclitus</name>
    <name type="common">Killifish</name>
    <name type="synonym">Mummichog</name>
    <dbReference type="NCBI Taxonomy" id="8078"/>
    <lineage>
        <taxon>Eukaryota</taxon>
        <taxon>Metazoa</taxon>
        <taxon>Chordata</taxon>
        <taxon>Craniata</taxon>
        <taxon>Vertebrata</taxon>
        <taxon>Euteleostomi</taxon>
        <taxon>Actinopterygii</taxon>
        <taxon>Neopterygii</taxon>
        <taxon>Teleostei</taxon>
        <taxon>Neoteleostei</taxon>
        <taxon>Acanthomorphata</taxon>
        <taxon>Ovalentaria</taxon>
        <taxon>Atherinomorphae</taxon>
        <taxon>Cyprinodontiformes</taxon>
        <taxon>Fundulidae</taxon>
        <taxon>Fundulus</taxon>
    </lineage>
</organism>
<name>A0A3Q2PW01_FUNHE</name>
<evidence type="ECO:0000256" key="5">
    <source>
        <dbReference type="ARBA" id="ARBA00023136"/>
    </source>
</evidence>
<comment type="similarity">
    <text evidence="2">Belongs to the mesothelin family.</text>
</comment>
<dbReference type="STRING" id="8078.ENSFHEP00000017342"/>
<dbReference type="GO" id="GO:0016020">
    <property type="term" value="C:membrane"/>
    <property type="evidence" value="ECO:0007669"/>
    <property type="project" value="UniProtKB-SubCell"/>
</dbReference>
<dbReference type="Ensembl" id="ENSFHET00000026006.1">
    <property type="protein sequence ID" value="ENSFHEP00000017342.1"/>
    <property type="gene ID" value="ENSFHEG00000019044.1"/>
</dbReference>
<sequence>MNMLQDVYASMSEEQRAEVFTWAKEQVLQNNFSCTTRPSSGPRSTMLKPCSSAVKWLDFETLTMMGPFLSSSKPNDLDSSPTDTLCGFVLSGQLKSNRTTKMNPSLGKTFLQKIQKCPKFSENVDKLGPLACYYDATGLNSDSSKKLLSQLDDCDGPTISQLKKRLVNSVLVGSSKAKDLRDLGTSVTLLSPKQLSEVSAENLKAVFQNLESNVKWSRSQLRTLVKKQLGENKCDGLSGQQLMELQSIAAGLPSCALKNVKPRDVLNDTETLKTISKQMRKGQLKAMLETLSGEVPPSELVRKLAGPLLRSVSLRNLAKANITSLDEVENKTWSLPQAAYLAKKMHDLKKLQYRRLNSVLQGLTCEMMDEVNGSSVMDMAQSITETPQWLSKVQAQCAARRFFKALEKERTDYFQNITVPELDRIPTMLLLHLPPSAVKQLPDSVCQVFLDMMETANLTSLPPRAPSRAALTERALLCLPNGGNMSTLTSSDVSRLGPLLCELKPSTLPLMAPEVLDFSLRAMASCDHIPQPHRAELIRLVKQVFGNLSDWPAETLESVGPLVLLDDTVASTLPNKPWMKDVLVFLKPRLTQISDALKKKIFDLTVVAAAAASSPARKRRAVAGDSSSNLTEPTQAVIEELGLNNVFWTPTKLQQMSSSTFLATLDVLGSVPGYSSDQLRVLYKKAVEAFGPVLRMNETVVVQLGCIMQSFSNSELEMLPLSLDGLDDVAACGWNHSQLSSVWKGVAKYNNLTAPLLGSAEMVQLGLVVCGLNSSEIGQLRVAAFSDAVGSMDGLQCPAEVLRQLKDVAVSAFGVPSNWTQAQVSDLNYIIAGLNATEMASLSPSVFPFISKSCIPQIAPENFAALSVTQLAALGPDNAAMVTGDQRGALTELQLSVLERATTGAQEEQTQAQPTKSGAPVMTLEGLATFVKPALFLLIGFLLL</sequence>
<dbReference type="GO" id="GO:0009986">
    <property type="term" value="C:cell surface"/>
    <property type="evidence" value="ECO:0007669"/>
    <property type="project" value="TreeGrafter"/>
</dbReference>
<dbReference type="Pfam" id="PF06060">
    <property type="entry name" value="Mesothelin"/>
    <property type="match status" value="1"/>
</dbReference>
<dbReference type="InterPro" id="IPR010335">
    <property type="entry name" value="Mesothelin"/>
</dbReference>
<dbReference type="GeneTree" id="ENSGT00950000182957"/>
<proteinExistence type="inferred from homology"/>
<comment type="subcellular location">
    <subcellularLocation>
        <location evidence="1">Membrane</location>
    </subcellularLocation>
</comment>
<dbReference type="AlphaFoldDB" id="A0A3Q2PW01"/>
<dbReference type="PANTHER" id="PTHR23412:SF21">
    <property type="entry name" value="OTOANCORIN ISOFORM X1"/>
    <property type="match status" value="1"/>
</dbReference>
<reference evidence="7" key="2">
    <citation type="submission" date="2025-09" db="UniProtKB">
        <authorList>
            <consortium name="Ensembl"/>
        </authorList>
    </citation>
    <scope>IDENTIFICATION</scope>
</reference>
<dbReference type="InterPro" id="IPR026664">
    <property type="entry name" value="Stereocilin-rel"/>
</dbReference>
<keyword evidence="6" id="KW-0325">Glycoprotein</keyword>
<evidence type="ECO:0000313" key="7">
    <source>
        <dbReference type="Ensembl" id="ENSFHEP00000017342.1"/>
    </source>
</evidence>
<dbReference type="GO" id="GO:0007160">
    <property type="term" value="P:cell-matrix adhesion"/>
    <property type="evidence" value="ECO:0007669"/>
    <property type="project" value="TreeGrafter"/>
</dbReference>
<dbReference type="Proteomes" id="UP000265000">
    <property type="component" value="Unplaced"/>
</dbReference>
<keyword evidence="5" id="KW-0472">Membrane</keyword>
<evidence type="ECO:0000256" key="1">
    <source>
        <dbReference type="ARBA" id="ARBA00004370"/>
    </source>
</evidence>
<evidence type="ECO:0000256" key="3">
    <source>
        <dbReference type="ARBA" id="ARBA00022729"/>
    </source>
</evidence>
<protein>
    <submittedName>
        <fullName evidence="7">Otoancorin</fullName>
    </submittedName>
</protein>
<evidence type="ECO:0000313" key="8">
    <source>
        <dbReference type="Proteomes" id="UP000265000"/>
    </source>
</evidence>
<reference evidence="7" key="1">
    <citation type="submission" date="2025-08" db="UniProtKB">
        <authorList>
            <consortium name="Ensembl"/>
        </authorList>
    </citation>
    <scope>IDENTIFICATION</scope>
</reference>
<evidence type="ECO:0000256" key="2">
    <source>
        <dbReference type="ARBA" id="ARBA00011016"/>
    </source>
</evidence>
<keyword evidence="8" id="KW-1185">Reference proteome</keyword>
<dbReference type="PANTHER" id="PTHR23412">
    <property type="entry name" value="STEREOCILIN RELATED"/>
    <property type="match status" value="1"/>
</dbReference>
<keyword evidence="4" id="KW-0130">Cell adhesion</keyword>